<dbReference type="CTD" id="173826"/>
<evidence type="ECO:0000313" key="7">
    <source>
        <dbReference type="Proteomes" id="UP000001940"/>
    </source>
</evidence>
<dbReference type="HOGENOM" id="CLU_311976_0_0_1"/>
<dbReference type="RefSeq" id="NP_494859.3">
    <property type="nucleotide sequence ID" value="NM_062458.5"/>
</dbReference>
<keyword evidence="4" id="KW-0967">Endosome</keyword>
<dbReference type="STRING" id="6239.F26G1.1.1"/>
<dbReference type="PhylomeDB" id="Q19833"/>
<dbReference type="Reactome" id="R-CEL-6798695">
    <property type="pathway name" value="Neutrophil degranulation"/>
</dbReference>
<dbReference type="GO" id="GO:0015031">
    <property type="term" value="P:protein transport"/>
    <property type="evidence" value="ECO:0007669"/>
    <property type="project" value="UniProtKB-KW"/>
</dbReference>
<comment type="subcellular location">
    <subcellularLocation>
        <location evidence="1">Endosome</location>
    </subcellularLocation>
</comment>
<evidence type="ECO:0000256" key="1">
    <source>
        <dbReference type="ARBA" id="ARBA00004177"/>
    </source>
</evidence>
<keyword evidence="5" id="KW-0653">Protein transport</keyword>
<name>Q19833_CAEEL</name>
<dbReference type="InterPro" id="IPR029705">
    <property type="entry name" value="VPS35L"/>
</dbReference>
<dbReference type="UCSC" id="F26G1.1">
    <property type="organism name" value="c. elegans"/>
</dbReference>
<dbReference type="DIP" id="DIP-25714N"/>
<dbReference type="InParanoid" id="Q19833"/>
<dbReference type="SMR" id="Q19833"/>
<dbReference type="GO" id="GO:0032456">
    <property type="term" value="P:endocytic recycling"/>
    <property type="evidence" value="ECO:0000318"/>
    <property type="project" value="GO_Central"/>
</dbReference>
<keyword evidence="3" id="KW-0813">Transport</keyword>
<evidence type="ECO:0000256" key="3">
    <source>
        <dbReference type="ARBA" id="ARBA00022448"/>
    </source>
</evidence>
<evidence type="ECO:0000313" key="6">
    <source>
        <dbReference type="EMBL" id="CCD65845.2"/>
    </source>
</evidence>
<protein>
    <submittedName>
        <fullName evidence="6">VPS35 endosomal protein sorting factor-like</fullName>
    </submittedName>
</protein>
<evidence type="ECO:0000256" key="4">
    <source>
        <dbReference type="ARBA" id="ARBA00022753"/>
    </source>
</evidence>
<dbReference type="PANTHER" id="PTHR13673">
    <property type="entry name" value="ESOPHAGEAL CANCER ASSOCIATED PROTEIN"/>
    <property type="match status" value="1"/>
</dbReference>
<dbReference type="AGR" id="WB:WBGene00017837"/>
<evidence type="ECO:0000256" key="2">
    <source>
        <dbReference type="ARBA" id="ARBA00010704"/>
    </source>
</evidence>
<dbReference type="eggNOG" id="KOG3682">
    <property type="taxonomic scope" value="Eukaryota"/>
</dbReference>
<gene>
    <name evidence="6" type="ORF">CELE_F26G1.1</name>
    <name evidence="6 8" type="ORF">F26G1.1</name>
</gene>
<dbReference type="KEGG" id="cel:CELE_F26G1.1"/>
<dbReference type="AlphaFoldDB" id="Q19833"/>
<dbReference type="GO" id="GO:0005768">
    <property type="term" value="C:endosome"/>
    <property type="evidence" value="ECO:0000318"/>
    <property type="project" value="GO_Central"/>
</dbReference>
<dbReference type="EMBL" id="BX284602">
    <property type="protein sequence ID" value="CCD65845.2"/>
    <property type="molecule type" value="Genomic_DNA"/>
</dbReference>
<dbReference type="FunCoup" id="Q19833">
    <property type="interactions" value="3374"/>
</dbReference>
<dbReference type="GeneID" id="173826"/>
<dbReference type="PANTHER" id="PTHR13673:SF0">
    <property type="entry name" value="VPS35 ENDOSOMAL PROTEIN-SORTING FACTOR-LIKE"/>
    <property type="match status" value="1"/>
</dbReference>
<dbReference type="Bgee" id="WBGene00017837">
    <property type="expression patterns" value="Expressed in germ line (C elegans) and 4 other cell types or tissues"/>
</dbReference>
<organism evidence="6 7">
    <name type="scientific">Caenorhabditis elegans</name>
    <dbReference type="NCBI Taxonomy" id="6239"/>
    <lineage>
        <taxon>Eukaryota</taxon>
        <taxon>Metazoa</taxon>
        <taxon>Ecdysozoa</taxon>
        <taxon>Nematoda</taxon>
        <taxon>Chromadorea</taxon>
        <taxon>Rhabditida</taxon>
        <taxon>Rhabditina</taxon>
        <taxon>Rhabditomorpha</taxon>
        <taxon>Rhabditoidea</taxon>
        <taxon>Rhabditidae</taxon>
        <taxon>Peloderinae</taxon>
        <taxon>Caenorhabditis</taxon>
    </lineage>
</organism>
<sequence length="941" mass="107956">MAAESIWKVRPAARKFETDPDLVIPAVQHPLEDAETKNKIAAFWTKWESKKLESKKSEEKGKETYDFEDPLGATFGAADGEETVDRDILQQSTKSIRSFSLDNTLENKRSDHSSFNIELPEFQAWREKRAQIALVAKPKEFGMSQIDVLRARLKSLSDEKNLKNVKKAGDVSQRFLILRENLITAWGREDRVESFKIVIESANLLQSIPPQSEEYPYYWLLAIDVVDTFGKLLYDRLLAKSNEARNKNGQTDLSANFTVEQVPKNVKDMAMNWFLKLSEIIDIPIRFYIECSMIACLKFFDAANLSINLERLAIMCSQFNDDLSSIFARVHITRYSMLIDPLNRTPHWRVLHDWMQAPKDVMEELHRKKTSLADARKEAVSIQGVSWIVQCVAHGAHTVDDLVPLFAYCRKTSPLDEKTFILVSAVIEGLPSKYLSVHSEQVLDIIFALHEDFEEPLTRLGKRYLNMAPIEENRKFVKKSVWMRVADISNFQTFVDCCAAWTSYITKYYTLKEVTKILELVLVRLRIDDQTKKPENTALLINLIAAFLEHNANKSDCLDIVTSNSFIKIVDLIGYDIQSTSDCSRRILEIFSKTFTRHTISDISACQFIIEKCRTLCKAYRLEESEEVKAAEQLVCSSLSLIDFQAFTNLDQCIELIVRCREDMGLRQNSLIHIIETLFNFTQFIHRTQKSGKRKADFMRVCITNLSLTIPAVRDPSRRVKMTVQNIQMCLLANFLPQMEMSSVRVIEYLDEMSTNGPSVCATVSPLISQFLATLSFCPEGFNEEMPSLSHFSKILAIVERNHEEWSKEYKGVPLAEIYINMLRYLCTCRKVDPLRADSSQKLHFGDDDHLIRVDCNISDVITKLFSLANDPTIAVITLENVVMLFEIHEEMRSTIRGLLKRSVGSPAHLQKRLDAIIQDLRNEASHDETVRDILQRLSLL</sequence>
<dbReference type="WormBase" id="F26G1.1">
    <property type="protein sequence ID" value="CE51771"/>
    <property type="gene ID" value="WBGene00017837"/>
</dbReference>
<accession>Q19833</accession>
<evidence type="ECO:0000313" key="8">
    <source>
        <dbReference type="WormBase" id="F26G1.1"/>
    </source>
</evidence>
<dbReference type="PeptideAtlas" id="Q19833"/>
<reference evidence="6 7" key="1">
    <citation type="journal article" date="1998" name="Science">
        <title>Genome sequence of the nematode C. elegans: a platform for investigating biology.</title>
        <authorList>
            <consortium name="The C. elegans sequencing consortium"/>
            <person name="Sulson J.E."/>
            <person name="Waterston R."/>
        </authorList>
    </citation>
    <scope>NUCLEOTIDE SEQUENCE [LARGE SCALE GENOMIC DNA]</scope>
    <source>
        <strain evidence="6 7">Bristol N2</strain>
    </source>
</reference>
<evidence type="ECO:0000256" key="5">
    <source>
        <dbReference type="ARBA" id="ARBA00022927"/>
    </source>
</evidence>
<keyword evidence="7" id="KW-1185">Reference proteome</keyword>
<comment type="similarity">
    <text evidence="2">Belongs to the VPS35L family.</text>
</comment>
<dbReference type="PaxDb" id="6239-F26G1.1"/>
<dbReference type="Proteomes" id="UP000001940">
    <property type="component" value="Chromosome II"/>
</dbReference>
<proteinExistence type="inferred from homology"/>
<dbReference type="OrthoDB" id="1734063at2759"/>